<organism evidence="2">
    <name type="scientific">marine metagenome</name>
    <dbReference type="NCBI Taxonomy" id="408172"/>
    <lineage>
        <taxon>unclassified sequences</taxon>
        <taxon>metagenomes</taxon>
        <taxon>ecological metagenomes</taxon>
    </lineage>
</organism>
<reference evidence="2" key="1">
    <citation type="submission" date="2018-05" db="EMBL/GenBank/DDBJ databases">
        <authorList>
            <person name="Lanie J.A."/>
            <person name="Ng W.-L."/>
            <person name="Kazmierczak K.M."/>
            <person name="Andrzejewski T.M."/>
            <person name="Davidsen T.M."/>
            <person name="Wayne K.J."/>
            <person name="Tettelin H."/>
            <person name="Glass J.I."/>
            <person name="Rusch D."/>
            <person name="Podicherti R."/>
            <person name="Tsui H.-C.T."/>
            <person name="Winkler M.E."/>
        </authorList>
    </citation>
    <scope>NUCLEOTIDE SEQUENCE</scope>
</reference>
<dbReference type="EMBL" id="UINC01181385">
    <property type="protein sequence ID" value="SVD91056.1"/>
    <property type="molecule type" value="Genomic_DNA"/>
</dbReference>
<dbReference type="Gene3D" id="3.40.50.2000">
    <property type="entry name" value="Glycogen Phosphorylase B"/>
    <property type="match status" value="2"/>
</dbReference>
<dbReference type="PANTHER" id="PTHR45947:SF3">
    <property type="entry name" value="SULFOQUINOVOSYL TRANSFERASE SQD2"/>
    <property type="match status" value="1"/>
</dbReference>
<gene>
    <name evidence="2" type="ORF">METZ01_LOCUS443910</name>
</gene>
<evidence type="ECO:0000259" key="1">
    <source>
        <dbReference type="Pfam" id="PF00534"/>
    </source>
</evidence>
<evidence type="ECO:0000313" key="2">
    <source>
        <dbReference type="EMBL" id="SVD91056.1"/>
    </source>
</evidence>
<feature type="non-terminal residue" evidence="2">
    <location>
        <position position="1"/>
    </location>
</feature>
<dbReference type="SUPFAM" id="SSF53756">
    <property type="entry name" value="UDP-Glycosyltransferase/glycogen phosphorylase"/>
    <property type="match status" value="1"/>
</dbReference>
<dbReference type="InterPro" id="IPR001296">
    <property type="entry name" value="Glyco_trans_1"/>
</dbReference>
<feature type="non-terminal residue" evidence="2">
    <location>
        <position position="259"/>
    </location>
</feature>
<dbReference type="GO" id="GO:0016757">
    <property type="term" value="F:glycosyltransferase activity"/>
    <property type="evidence" value="ECO:0007669"/>
    <property type="project" value="InterPro"/>
</dbReference>
<dbReference type="InterPro" id="IPR050194">
    <property type="entry name" value="Glycosyltransferase_grp1"/>
</dbReference>
<proteinExistence type="predicted"/>
<dbReference type="Pfam" id="PF00534">
    <property type="entry name" value="Glycos_transf_1"/>
    <property type="match status" value="1"/>
</dbReference>
<dbReference type="AlphaFoldDB" id="A0A382Z6D4"/>
<protein>
    <recommendedName>
        <fullName evidence="1">Glycosyl transferase family 1 domain-containing protein</fullName>
    </recommendedName>
</protein>
<dbReference type="PANTHER" id="PTHR45947">
    <property type="entry name" value="SULFOQUINOVOSYL TRANSFERASE SQD2"/>
    <property type="match status" value="1"/>
</dbReference>
<accession>A0A382Z6D4</accession>
<feature type="domain" description="Glycosyl transferase family 1" evidence="1">
    <location>
        <begin position="113"/>
        <end position="241"/>
    </location>
</feature>
<sequence length="259" mass="27992">CTVRDYWPVCYWSDLIVTPESDVLCPSCTVSTMTHCVRPRAGALWPLTVPMIPYMRSNLARKRGALSCATAVIAVSSVIERDLKARAPELTGTTVQAIPNPVDVEGLQHTAASLPSPTTGNYGLFVGKLEINKGVLKLVEALERAQFDLPFVVIGDGSERERLEHAAKATGLDIRFTGWLPRDEVLAWMGHAMLLAFPSHGPESLSRVLLESCVLGVPVAAMDTGGTGDIIRHGETGLLSRTVDQLGVDIGRLRDDSHL</sequence>
<name>A0A382Z6D4_9ZZZZ</name>